<dbReference type="RefSeq" id="WP_004634222.1">
    <property type="nucleotide sequence ID" value="NZ_CAJPMP010000082.1"/>
</dbReference>
<dbReference type="InterPro" id="IPR016031">
    <property type="entry name" value="Trp_RNA-bd_attenuator-like_dom"/>
</dbReference>
<dbReference type="SUPFAM" id="SSF51219">
    <property type="entry name" value="TRAP-like"/>
    <property type="match status" value="1"/>
</dbReference>
<proteinExistence type="predicted"/>
<keyword evidence="2" id="KW-1185">Reference proteome</keyword>
<evidence type="ECO:0000313" key="2">
    <source>
        <dbReference type="Proteomes" id="UP000425411"/>
    </source>
</evidence>
<dbReference type="Pfam" id="PF02081">
    <property type="entry name" value="TrpBP"/>
    <property type="match status" value="1"/>
</dbReference>
<name>A0A2X4ND23_9BACL</name>
<dbReference type="EMBL" id="CP046314">
    <property type="protein sequence ID" value="QGS09211.1"/>
    <property type="molecule type" value="Genomic_DNA"/>
</dbReference>
<dbReference type="GeneID" id="93207798"/>
<dbReference type="Proteomes" id="UP000425411">
    <property type="component" value="Chromosome"/>
</dbReference>
<protein>
    <submittedName>
        <fullName evidence="1">Trp RNA-binding attenuation protein MtrB</fullName>
    </submittedName>
</protein>
<reference evidence="1 2" key="1">
    <citation type="submission" date="2019-11" db="EMBL/GenBank/DDBJ databases">
        <title>FDA dAtabase for Regulatory Grade micrObial Sequences (FDA-ARGOS): Supporting development and validation of Infectious Disease Dx tests.</title>
        <authorList>
            <person name="Turner S."/>
            <person name="Byrd R."/>
            <person name="Tallon L."/>
            <person name="Sadzewicz L."/>
            <person name="Vavikolanu K."/>
            <person name="Mehta A."/>
            <person name="Aluvathingal J."/>
            <person name="Nadendla S."/>
            <person name="Myers T."/>
            <person name="Yan Y."/>
            <person name="Sichtig H."/>
        </authorList>
    </citation>
    <scope>NUCLEOTIDE SEQUENCE [LARGE SCALE GENOMIC DNA]</scope>
    <source>
        <strain evidence="1 2">FDAARGOS_741</strain>
    </source>
</reference>
<evidence type="ECO:0000313" key="1">
    <source>
        <dbReference type="EMBL" id="QGS09211.1"/>
    </source>
</evidence>
<organism evidence="1 2">
    <name type="scientific">Gemella morbillorum</name>
    <dbReference type="NCBI Taxonomy" id="29391"/>
    <lineage>
        <taxon>Bacteria</taxon>
        <taxon>Bacillati</taxon>
        <taxon>Bacillota</taxon>
        <taxon>Bacilli</taxon>
        <taxon>Bacillales</taxon>
        <taxon>Gemellaceae</taxon>
        <taxon>Gemella</taxon>
    </lineage>
</organism>
<dbReference type="Gene3D" id="2.60.40.50">
    <property type="entry name" value="TRAP-like"/>
    <property type="match status" value="1"/>
</dbReference>
<sequence length="68" mass="7673">MKETSYIIIRAEVDNVKVITKKTNNEEALEILNKGEVIILNVFDNIVNFKVQGRARIVSNLDQVISGN</sequence>
<gene>
    <name evidence="1" type="primary">mtrB</name>
    <name evidence="1" type="ORF">FOC49_04660</name>
</gene>
<accession>A0A2X4ND23</accession>
<dbReference type="InterPro" id="IPR023558">
    <property type="entry name" value="Trp_RNA-bd_attenuator_dom"/>
</dbReference>
<dbReference type="AlphaFoldDB" id="A0A2X4ND23"/>
<dbReference type="OrthoDB" id="2990589at2"/>